<accession>A0ABR9EG56</accession>
<protein>
    <submittedName>
        <fullName evidence="1">Uncharacterized protein</fullName>
    </submittedName>
</protein>
<organism evidence="1 2">
    <name type="scientific">Pseudoalteromonas aurantia 208</name>
    <dbReference type="NCBI Taxonomy" id="1314867"/>
    <lineage>
        <taxon>Bacteria</taxon>
        <taxon>Pseudomonadati</taxon>
        <taxon>Pseudomonadota</taxon>
        <taxon>Gammaproteobacteria</taxon>
        <taxon>Alteromonadales</taxon>
        <taxon>Pseudoalteromonadaceae</taxon>
        <taxon>Pseudoalteromonas</taxon>
    </lineage>
</organism>
<comment type="caution">
    <text evidence="1">The sequence shown here is derived from an EMBL/GenBank/DDBJ whole genome shotgun (WGS) entry which is preliminary data.</text>
</comment>
<dbReference type="Proteomes" id="UP000615755">
    <property type="component" value="Unassembled WGS sequence"/>
</dbReference>
<gene>
    <name evidence="1" type="ORF">PAUR_a4572</name>
</gene>
<reference evidence="1 2" key="1">
    <citation type="submission" date="2015-03" db="EMBL/GenBank/DDBJ databases">
        <title>Genome sequence of Pseudoalteromonas aurantia.</title>
        <authorList>
            <person name="Xie B.-B."/>
            <person name="Rong J.-C."/>
            <person name="Qin Q.-L."/>
            <person name="Zhang Y.-Z."/>
        </authorList>
    </citation>
    <scope>NUCLEOTIDE SEQUENCE [LARGE SCALE GENOMIC DNA]</scope>
    <source>
        <strain evidence="1 2">208</strain>
    </source>
</reference>
<dbReference type="EMBL" id="AQGV01000014">
    <property type="protein sequence ID" value="MBE0369961.1"/>
    <property type="molecule type" value="Genomic_DNA"/>
</dbReference>
<sequence length="70" mass="8381">MRSLDRRRQHFIIHWLFLVFPVDEQPKNIHVCLSNYQQRTHDTCKSINLILGKVIFTVKISLAIFNFNII</sequence>
<evidence type="ECO:0000313" key="2">
    <source>
        <dbReference type="Proteomes" id="UP000615755"/>
    </source>
</evidence>
<proteinExistence type="predicted"/>
<evidence type="ECO:0000313" key="1">
    <source>
        <dbReference type="EMBL" id="MBE0369961.1"/>
    </source>
</evidence>
<keyword evidence="2" id="KW-1185">Reference proteome</keyword>
<name>A0ABR9EG56_9GAMM</name>